<dbReference type="Gene3D" id="1.10.510.10">
    <property type="entry name" value="Transferase(Phosphotransferase) domain 1"/>
    <property type="match status" value="1"/>
</dbReference>
<gene>
    <name evidence="6" type="ORF">ILEXP_LOCUS19908</name>
</gene>
<keyword evidence="3" id="KW-0418">Kinase</keyword>
<keyword evidence="2" id="KW-0547">Nucleotide-binding</keyword>
<dbReference type="GO" id="GO:0016301">
    <property type="term" value="F:kinase activity"/>
    <property type="evidence" value="ECO:0007669"/>
    <property type="project" value="UniProtKB-KW"/>
</dbReference>
<evidence type="ECO:0000256" key="1">
    <source>
        <dbReference type="ARBA" id="ARBA00022679"/>
    </source>
</evidence>
<dbReference type="EMBL" id="CAUOFW020002169">
    <property type="protein sequence ID" value="CAK9151741.1"/>
    <property type="molecule type" value="Genomic_DNA"/>
</dbReference>
<evidence type="ECO:0000256" key="2">
    <source>
        <dbReference type="ARBA" id="ARBA00022741"/>
    </source>
</evidence>
<sequence length="175" mass="19600">MVFSGYMAPEYAMRGYLTDKADVYSFGIVALEIVSGRSNTSQKTKDQCFYLIDWALELKEKGNLMELVDPRLGSDFNEEEVIMTINVALQCANVLPAVRPTMSSVVSMLEGRTFIQEIVSDPPKETSHHQHVHATSITDSLVHNMSNDGPWTSSSTSAADLYPINLDSEYWKNRN</sequence>
<dbReference type="InterPro" id="IPR000719">
    <property type="entry name" value="Prot_kinase_dom"/>
</dbReference>
<comment type="caution">
    <text evidence="6">The sequence shown here is derived from an EMBL/GenBank/DDBJ whole genome shotgun (WGS) entry which is preliminary data.</text>
</comment>
<dbReference type="PANTHER" id="PTHR47973">
    <property type="entry name" value="CYSTEINE-RICH RECEPTOR-LIKE PROTEIN KINASE 3"/>
    <property type="match status" value="1"/>
</dbReference>
<dbReference type="InterPro" id="IPR052059">
    <property type="entry name" value="CR_Ser/Thr_kinase"/>
</dbReference>
<dbReference type="SUPFAM" id="SSF56112">
    <property type="entry name" value="Protein kinase-like (PK-like)"/>
    <property type="match status" value="1"/>
</dbReference>
<dbReference type="Pfam" id="PF07714">
    <property type="entry name" value="PK_Tyr_Ser-Thr"/>
    <property type="match status" value="1"/>
</dbReference>
<keyword evidence="4" id="KW-0067">ATP-binding</keyword>
<name>A0ABC8S3E8_9AQUA</name>
<dbReference type="GO" id="GO:0005524">
    <property type="term" value="F:ATP binding"/>
    <property type="evidence" value="ECO:0007669"/>
    <property type="project" value="UniProtKB-KW"/>
</dbReference>
<feature type="domain" description="Protein kinase" evidence="5">
    <location>
        <begin position="1"/>
        <end position="115"/>
    </location>
</feature>
<protein>
    <recommendedName>
        <fullName evidence="5">Protein kinase domain-containing protein</fullName>
    </recommendedName>
</protein>
<dbReference type="AlphaFoldDB" id="A0ABC8S3E8"/>
<keyword evidence="1" id="KW-0808">Transferase</keyword>
<dbReference type="PROSITE" id="PS50011">
    <property type="entry name" value="PROTEIN_KINASE_DOM"/>
    <property type="match status" value="1"/>
</dbReference>
<evidence type="ECO:0000256" key="3">
    <source>
        <dbReference type="ARBA" id="ARBA00022777"/>
    </source>
</evidence>
<organism evidence="6 7">
    <name type="scientific">Ilex paraguariensis</name>
    <name type="common">yerba mate</name>
    <dbReference type="NCBI Taxonomy" id="185542"/>
    <lineage>
        <taxon>Eukaryota</taxon>
        <taxon>Viridiplantae</taxon>
        <taxon>Streptophyta</taxon>
        <taxon>Embryophyta</taxon>
        <taxon>Tracheophyta</taxon>
        <taxon>Spermatophyta</taxon>
        <taxon>Magnoliopsida</taxon>
        <taxon>eudicotyledons</taxon>
        <taxon>Gunneridae</taxon>
        <taxon>Pentapetalae</taxon>
        <taxon>asterids</taxon>
        <taxon>campanulids</taxon>
        <taxon>Aquifoliales</taxon>
        <taxon>Aquifoliaceae</taxon>
        <taxon>Ilex</taxon>
    </lineage>
</organism>
<evidence type="ECO:0000256" key="4">
    <source>
        <dbReference type="ARBA" id="ARBA00022840"/>
    </source>
</evidence>
<accession>A0ABC8S3E8</accession>
<dbReference type="InterPro" id="IPR011009">
    <property type="entry name" value="Kinase-like_dom_sf"/>
</dbReference>
<proteinExistence type="predicted"/>
<evidence type="ECO:0000313" key="7">
    <source>
        <dbReference type="Proteomes" id="UP001642360"/>
    </source>
</evidence>
<dbReference type="Proteomes" id="UP001642360">
    <property type="component" value="Unassembled WGS sequence"/>
</dbReference>
<dbReference type="InterPro" id="IPR001245">
    <property type="entry name" value="Ser-Thr/Tyr_kinase_cat_dom"/>
</dbReference>
<reference evidence="6 7" key="1">
    <citation type="submission" date="2024-02" db="EMBL/GenBank/DDBJ databases">
        <authorList>
            <person name="Vignale AGUSTIN F."/>
            <person name="Sosa J E."/>
            <person name="Modenutti C."/>
        </authorList>
    </citation>
    <scope>NUCLEOTIDE SEQUENCE [LARGE SCALE GENOMIC DNA]</scope>
</reference>
<keyword evidence="7" id="KW-1185">Reference proteome</keyword>
<evidence type="ECO:0000313" key="6">
    <source>
        <dbReference type="EMBL" id="CAK9151741.1"/>
    </source>
</evidence>
<evidence type="ECO:0000259" key="5">
    <source>
        <dbReference type="PROSITE" id="PS50011"/>
    </source>
</evidence>